<protein>
    <recommendedName>
        <fullName evidence="3">CarboxypepD_reg-like domain-containing protein</fullName>
    </recommendedName>
</protein>
<comment type="caution">
    <text evidence="1">The sequence shown here is derived from an EMBL/GenBank/DDBJ whole genome shotgun (WGS) entry which is preliminary data.</text>
</comment>
<dbReference type="Proteomes" id="UP000555103">
    <property type="component" value="Unassembled WGS sequence"/>
</dbReference>
<reference evidence="1 2" key="1">
    <citation type="submission" date="2020-08" db="EMBL/GenBank/DDBJ databases">
        <title>Genomic Encyclopedia of Type Strains, Phase IV (KMG-IV): sequencing the most valuable type-strain genomes for metagenomic binning, comparative biology and taxonomic classification.</title>
        <authorList>
            <person name="Goeker M."/>
        </authorList>
    </citation>
    <scope>NUCLEOTIDE SEQUENCE [LARGE SCALE GENOMIC DNA]</scope>
    <source>
        <strain evidence="1 2">DSM 104969</strain>
    </source>
</reference>
<dbReference type="Pfam" id="PF13715">
    <property type="entry name" value="CarbopepD_reg_2"/>
    <property type="match status" value="1"/>
</dbReference>
<dbReference type="RefSeq" id="WP_183306065.1">
    <property type="nucleotide sequence ID" value="NZ_JACIEP010000003.1"/>
</dbReference>
<keyword evidence="2" id="KW-1185">Reference proteome</keyword>
<dbReference type="InterPro" id="IPR008969">
    <property type="entry name" value="CarboxyPept-like_regulatory"/>
</dbReference>
<sequence>MKKTAENIFLRFSVWVLLILTVIPAQADDGNILSLKLKLDKDKGTIYELLNHVSEKSGYQFIYDSQIINNDKKIKIKKGEYSLREAIYTITGSNQWKINIIGKHILLRNGENPYVAARTSIATPDNKQDNHIVISGTIYDRMSNEPIIYGTVSINQSSIGTVSNRNGEFKFIIPDSLNESSVRFSHVGYQTEEIKASFLAGQNIKLSLEPKIVPLQEVVVRIVNPQEEVNKMLEKRLQNYPSTPTLLTTFYREGVDHKKNNTDISEAVLQIYKTGYQHSSESDQVKLIKMRRIVSQIEKDSIVPKMKSGIQSSLFLDIMKKTPDFLDINRAEEYNYTHTDISYIDNKRVNVISFEQKDHIKTPLYKGELYIDPENSALVEARFEVNPQYARLASRSFIEKKDPKLDIILKEAKYIVTYRKLDNGLYNVNHIRADIKFNIKRKRRLFSSGSALHIWFEMVNCKTETENVKGIRRKDRLPVHKIFSETKYKYDKNFWGDFNIIVPEDKLKEFILSNLSEIMENYPDE</sequence>
<evidence type="ECO:0000313" key="2">
    <source>
        <dbReference type="Proteomes" id="UP000555103"/>
    </source>
</evidence>
<dbReference type="SUPFAM" id="SSF49464">
    <property type="entry name" value="Carboxypeptidase regulatory domain-like"/>
    <property type="match status" value="1"/>
</dbReference>
<organism evidence="1 2">
    <name type="scientific">Dysgonomonas hofstadii</name>
    <dbReference type="NCBI Taxonomy" id="637886"/>
    <lineage>
        <taxon>Bacteria</taxon>
        <taxon>Pseudomonadati</taxon>
        <taxon>Bacteroidota</taxon>
        <taxon>Bacteroidia</taxon>
        <taxon>Bacteroidales</taxon>
        <taxon>Dysgonomonadaceae</taxon>
        <taxon>Dysgonomonas</taxon>
    </lineage>
</organism>
<evidence type="ECO:0000313" key="1">
    <source>
        <dbReference type="EMBL" id="MBB4035118.1"/>
    </source>
</evidence>
<name>A0A840CM49_9BACT</name>
<dbReference type="AlphaFoldDB" id="A0A840CM49"/>
<proteinExistence type="predicted"/>
<gene>
    <name evidence="1" type="ORF">GGR21_001007</name>
</gene>
<accession>A0A840CM49</accession>
<dbReference type="EMBL" id="JACIEP010000003">
    <property type="protein sequence ID" value="MBB4035118.1"/>
    <property type="molecule type" value="Genomic_DNA"/>
</dbReference>
<dbReference type="Gene3D" id="2.60.40.1120">
    <property type="entry name" value="Carboxypeptidase-like, regulatory domain"/>
    <property type="match status" value="1"/>
</dbReference>
<evidence type="ECO:0008006" key="3">
    <source>
        <dbReference type="Google" id="ProtNLM"/>
    </source>
</evidence>